<proteinExistence type="predicted"/>
<feature type="domain" description="Rhodanese" evidence="1">
    <location>
        <begin position="47"/>
        <end position="146"/>
    </location>
</feature>
<dbReference type="AlphaFoldDB" id="A0A380TB41"/>
<dbReference type="PANTHER" id="PTHR44086:SF10">
    <property type="entry name" value="THIOSULFATE SULFURTRANSFERASE_RHODANESE-LIKE DOMAIN-CONTAINING PROTEIN 3"/>
    <property type="match status" value="1"/>
</dbReference>
<dbReference type="SUPFAM" id="SSF52821">
    <property type="entry name" value="Rhodanese/Cell cycle control phosphatase"/>
    <property type="match status" value="1"/>
</dbReference>
<reference evidence="2" key="1">
    <citation type="submission" date="2018-07" db="EMBL/GenBank/DDBJ databases">
        <authorList>
            <person name="Quirk P.G."/>
            <person name="Krulwich T.A."/>
        </authorList>
    </citation>
    <scope>NUCLEOTIDE SEQUENCE</scope>
</reference>
<dbReference type="PROSITE" id="PS50206">
    <property type="entry name" value="RHODANESE_3"/>
    <property type="match status" value="1"/>
</dbReference>
<gene>
    <name evidence="2" type="ORF">DF3PB_1390003</name>
</gene>
<dbReference type="SMART" id="SM00450">
    <property type="entry name" value="RHOD"/>
    <property type="match status" value="1"/>
</dbReference>
<dbReference type="PANTHER" id="PTHR44086">
    <property type="entry name" value="THIOSULFATE SULFURTRANSFERASE RDL2, MITOCHONDRIAL-RELATED"/>
    <property type="match status" value="1"/>
</dbReference>
<evidence type="ECO:0000313" key="2">
    <source>
        <dbReference type="EMBL" id="SUS04658.1"/>
    </source>
</evidence>
<sequence length="150" mass="16112">MVWRRVRTAMVWAAVWLGLFGGIAGPRESVADSGVQTVSTSELAPLLERGITLIDIRRADEWRATGVVAGSHLITAFDADGRLRPTFLTEVAAVSAPDRPLALICRSGNRSAVAARLLTSQSGFQTVYSVAGGITDWLRDGRPVDDCRSC</sequence>
<dbReference type="Pfam" id="PF00581">
    <property type="entry name" value="Rhodanese"/>
    <property type="match status" value="1"/>
</dbReference>
<organism evidence="2">
    <name type="scientific">metagenome</name>
    <dbReference type="NCBI Taxonomy" id="256318"/>
    <lineage>
        <taxon>unclassified sequences</taxon>
        <taxon>metagenomes</taxon>
    </lineage>
</organism>
<protein>
    <recommendedName>
        <fullName evidence="1">Rhodanese domain-containing protein</fullName>
    </recommendedName>
</protein>
<accession>A0A380TB41</accession>
<name>A0A380TB41_9ZZZZ</name>
<dbReference type="InterPro" id="IPR001763">
    <property type="entry name" value="Rhodanese-like_dom"/>
</dbReference>
<dbReference type="EMBL" id="UIDG01000045">
    <property type="protein sequence ID" value="SUS04658.1"/>
    <property type="molecule type" value="Genomic_DNA"/>
</dbReference>
<evidence type="ECO:0000259" key="1">
    <source>
        <dbReference type="PROSITE" id="PS50206"/>
    </source>
</evidence>
<dbReference type="CDD" id="cd00158">
    <property type="entry name" value="RHOD"/>
    <property type="match status" value="1"/>
</dbReference>
<dbReference type="GO" id="GO:0004792">
    <property type="term" value="F:thiosulfate-cyanide sulfurtransferase activity"/>
    <property type="evidence" value="ECO:0007669"/>
    <property type="project" value="TreeGrafter"/>
</dbReference>
<dbReference type="InterPro" id="IPR036873">
    <property type="entry name" value="Rhodanese-like_dom_sf"/>
</dbReference>
<dbReference type="Gene3D" id="3.40.250.10">
    <property type="entry name" value="Rhodanese-like domain"/>
    <property type="match status" value="1"/>
</dbReference>